<evidence type="ECO:0000256" key="1">
    <source>
        <dbReference type="SAM" id="SignalP"/>
    </source>
</evidence>
<dbReference type="RefSeq" id="WP_123287014.1">
    <property type="nucleotide sequence ID" value="NZ_JACIJB010000006.1"/>
</dbReference>
<organism evidence="2 3">
    <name type="scientific">Brevundimonas halotolerans</name>
    <dbReference type="NCBI Taxonomy" id="69670"/>
    <lineage>
        <taxon>Bacteria</taxon>
        <taxon>Pseudomonadati</taxon>
        <taxon>Pseudomonadota</taxon>
        <taxon>Alphaproteobacteria</taxon>
        <taxon>Caulobacterales</taxon>
        <taxon>Caulobacteraceae</taxon>
        <taxon>Brevundimonas</taxon>
    </lineage>
</organism>
<proteinExistence type="predicted"/>
<dbReference type="InterPro" id="IPR029058">
    <property type="entry name" value="AB_hydrolase_fold"/>
</dbReference>
<evidence type="ECO:0000313" key="3">
    <source>
        <dbReference type="Proteomes" id="UP000548978"/>
    </source>
</evidence>
<dbReference type="Proteomes" id="UP000548978">
    <property type="component" value="Unassembled WGS sequence"/>
</dbReference>
<comment type="caution">
    <text evidence="2">The sequence shown here is derived from an EMBL/GenBank/DDBJ whole genome shotgun (WGS) entry which is preliminary data.</text>
</comment>
<feature type="signal peptide" evidence="1">
    <location>
        <begin position="1"/>
        <end position="22"/>
    </location>
</feature>
<dbReference type="AlphaFoldDB" id="A0A7W9A456"/>
<dbReference type="PANTHER" id="PTHR48098:SF6">
    <property type="entry name" value="FERRI-BACILLIBACTIN ESTERASE BESA"/>
    <property type="match status" value="1"/>
</dbReference>
<keyword evidence="3" id="KW-1185">Reference proteome</keyword>
<dbReference type="Gene3D" id="3.40.50.1820">
    <property type="entry name" value="alpha/beta hydrolase"/>
    <property type="match status" value="1"/>
</dbReference>
<evidence type="ECO:0000313" key="2">
    <source>
        <dbReference type="EMBL" id="MBB5660887.1"/>
    </source>
</evidence>
<dbReference type="SUPFAM" id="SSF53474">
    <property type="entry name" value="alpha/beta-Hydrolases"/>
    <property type="match status" value="1"/>
</dbReference>
<sequence>MRGLVSILFGLLLLATAPQAIAQQVGEVPFPAALRGEAFRLESATLGRGFDIYVRLPPEYDPEGPAYPVVYLLDGDSLFPILAANHLFLTYDEGLPEAVVVGIAYGGFDASVNRRGLDFQSPDEGLPAGQAGAEAFHTFLTDDLIPLVEGRFHVDPDRRVLFGQSRGGNLVLYSAVAHPDVFLGRIASNPSLTPGMGSIIGDAASAGRNDLKVAVTSGERDRPDLRTEAAFWVEAWSGRDADQRPWQVRLIPIAGGTHAANAPDAYRAGMLWLFAQAEQGD</sequence>
<name>A0A7W9A456_9CAUL</name>
<dbReference type="OrthoDB" id="5523653at2"/>
<dbReference type="InterPro" id="IPR000801">
    <property type="entry name" value="Esterase-like"/>
</dbReference>
<evidence type="ECO:0008006" key="4">
    <source>
        <dbReference type="Google" id="ProtNLM"/>
    </source>
</evidence>
<protein>
    <recommendedName>
        <fullName evidence="4">Alpha/beta hydrolase</fullName>
    </recommendedName>
</protein>
<dbReference type="Pfam" id="PF00756">
    <property type="entry name" value="Esterase"/>
    <property type="match status" value="1"/>
</dbReference>
<keyword evidence="1" id="KW-0732">Signal</keyword>
<dbReference type="InterPro" id="IPR050583">
    <property type="entry name" value="Mycobacterial_A85_antigen"/>
</dbReference>
<dbReference type="PANTHER" id="PTHR48098">
    <property type="entry name" value="ENTEROCHELIN ESTERASE-RELATED"/>
    <property type="match status" value="1"/>
</dbReference>
<dbReference type="EMBL" id="JACIJB010000006">
    <property type="protein sequence ID" value="MBB5660887.1"/>
    <property type="molecule type" value="Genomic_DNA"/>
</dbReference>
<gene>
    <name evidence="2" type="ORF">FHS65_001640</name>
</gene>
<reference evidence="2 3" key="1">
    <citation type="submission" date="2020-08" db="EMBL/GenBank/DDBJ databases">
        <title>Genomic Encyclopedia of Type Strains, Phase IV (KMG-IV): sequencing the most valuable type-strain genomes for metagenomic binning, comparative biology and taxonomic classification.</title>
        <authorList>
            <person name="Goeker M."/>
        </authorList>
    </citation>
    <scope>NUCLEOTIDE SEQUENCE [LARGE SCALE GENOMIC DNA]</scope>
    <source>
        <strain evidence="2 3">DSM 24448</strain>
    </source>
</reference>
<accession>A0A7W9A456</accession>
<feature type="chain" id="PRO_5031104965" description="Alpha/beta hydrolase" evidence="1">
    <location>
        <begin position="23"/>
        <end position="281"/>
    </location>
</feature>